<feature type="region of interest" description="Disordered" evidence="1">
    <location>
        <begin position="1"/>
        <end position="42"/>
    </location>
</feature>
<dbReference type="EMBL" id="JBBCAQ010000036">
    <property type="protein sequence ID" value="KAK7576206.1"/>
    <property type="molecule type" value="Genomic_DNA"/>
</dbReference>
<dbReference type="Proteomes" id="UP001367676">
    <property type="component" value="Unassembled WGS sequence"/>
</dbReference>
<keyword evidence="2" id="KW-1133">Transmembrane helix</keyword>
<feature type="transmembrane region" description="Helical" evidence="2">
    <location>
        <begin position="111"/>
        <end position="131"/>
    </location>
</feature>
<reference evidence="3 4" key="1">
    <citation type="submission" date="2024-03" db="EMBL/GenBank/DDBJ databases">
        <title>Adaptation during the transition from Ophiocordyceps entomopathogen to insect associate is accompanied by gene loss and intensified selection.</title>
        <authorList>
            <person name="Ward C.M."/>
            <person name="Onetto C.A."/>
            <person name="Borneman A.R."/>
        </authorList>
    </citation>
    <scope>NUCLEOTIDE SEQUENCE [LARGE SCALE GENOMIC DNA]</scope>
    <source>
        <strain evidence="3">AWRI1</strain>
        <tissue evidence="3">Single Adult Female</tissue>
    </source>
</reference>
<feature type="compositionally biased region" description="Basic and acidic residues" evidence="1">
    <location>
        <begin position="8"/>
        <end position="23"/>
    </location>
</feature>
<dbReference type="AlphaFoldDB" id="A0AAN9T8Y9"/>
<protein>
    <submittedName>
        <fullName evidence="3">Uncharacterized protein</fullName>
    </submittedName>
</protein>
<evidence type="ECO:0000256" key="2">
    <source>
        <dbReference type="SAM" id="Phobius"/>
    </source>
</evidence>
<name>A0AAN9T8Y9_9HEMI</name>
<proteinExistence type="predicted"/>
<gene>
    <name evidence="3" type="ORF">V9T40_012492</name>
</gene>
<evidence type="ECO:0000256" key="1">
    <source>
        <dbReference type="SAM" id="MobiDB-lite"/>
    </source>
</evidence>
<organism evidence="3 4">
    <name type="scientific">Parthenolecanium corni</name>
    <dbReference type="NCBI Taxonomy" id="536013"/>
    <lineage>
        <taxon>Eukaryota</taxon>
        <taxon>Metazoa</taxon>
        <taxon>Ecdysozoa</taxon>
        <taxon>Arthropoda</taxon>
        <taxon>Hexapoda</taxon>
        <taxon>Insecta</taxon>
        <taxon>Pterygota</taxon>
        <taxon>Neoptera</taxon>
        <taxon>Paraneoptera</taxon>
        <taxon>Hemiptera</taxon>
        <taxon>Sternorrhyncha</taxon>
        <taxon>Coccoidea</taxon>
        <taxon>Coccidae</taxon>
        <taxon>Parthenolecanium</taxon>
    </lineage>
</organism>
<sequence>MHPLTTKNIDKFGGEEKQKEAARRGPKKAFKKEAHKKTHQKIRARVECGGTAGVGKGKKTKEKKSEEDWCAMSAGIVNDVVIVRELHTESYKNAPSVGSRQKYLSFGVDGVAAAAIFCLLVHTNAIIIGVLRWNCMQHVRLYDGLTKGKKTNLVDNHAG</sequence>
<keyword evidence="4" id="KW-1185">Reference proteome</keyword>
<accession>A0AAN9T8Y9</accession>
<keyword evidence="2" id="KW-0472">Membrane</keyword>
<feature type="compositionally biased region" description="Basic residues" evidence="1">
    <location>
        <begin position="24"/>
        <end position="42"/>
    </location>
</feature>
<evidence type="ECO:0000313" key="3">
    <source>
        <dbReference type="EMBL" id="KAK7576206.1"/>
    </source>
</evidence>
<keyword evidence="2" id="KW-0812">Transmembrane</keyword>
<comment type="caution">
    <text evidence="3">The sequence shown here is derived from an EMBL/GenBank/DDBJ whole genome shotgun (WGS) entry which is preliminary data.</text>
</comment>
<evidence type="ECO:0000313" key="4">
    <source>
        <dbReference type="Proteomes" id="UP001367676"/>
    </source>
</evidence>